<dbReference type="Proteomes" id="UP000299290">
    <property type="component" value="Unassembled WGS sequence"/>
</dbReference>
<name>A0A4D4K6N8_9ACTN</name>
<evidence type="ECO:0000313" key="2">
    <source>
        <dbReference type="EMBL" id="GDY42047.1"/>
    </source>
</evidence>
<keyword evidence="3" id="KW-1185">Reference proteome</keyword>
<evidence type="ECO:0000313" key="3">
    <source>
        <dbReference type="Proteomes" id="UP000299290"/>
    </source>
</evidence>
<reference evidence="2 3" key="1">
    <citation type="journal article" date="2020" name="Int. J. Syst. Evol. Microbiol.">
        <title>Reclassification of Streptomyces castelarensis and Streptomyces sporoclivatus as later heterotypic synonyms of Streptomyces antimycoticus.</title>
        <authorList>
            <person name="Komaki H."/>
            <person name="Tamura T."/>
        </authorList>
    </citation>
    <scope>NUCLEOTIDE SEQUENCE [LARGE SCALE GENOMIC DNA]</scope>
    <source>
        <strain evidence="2 3">NBRC 12839</strain>
    </source>
</reference>
<dbReference type="EMBL" id="BJHV01000001">
    <property type="protein sequence ID" value="GDY42047.1"/>
    <property type="molecule type" value="Genomic_DNA"/>
</dbReference>
<proteinExistence type="predicted"/>
<keyword evidence="1" id="KW-0812">Transmembrane</keyword>
<sequence>MLASVIAWRLGLWMGPTSDVVAHAKEAGKGVTFDGPLKLGAKGALLAWSVAAMVIHLALTGLFGPATRSPPCRRWRTRKRARAFGPPQSG</sequence>
<dbReference type="AlphaFoldDB" id="A0A4D4K6N8"/>
<protein>
    <submittedName>
        <fullName evidence="2">Uncharacterized protein</fullName>
    </submittedName>
</protein>
<keyword evidence="1" id="KW-1133">Transmembrane helix</keyword>
<comment type="caution">
    <text evidence="2">The sequence shown here is derived from an EMBL/GenBank/DDBJ whole genome shotgun (WGS) entry which is preliminary data.</text>
</comment>
<gene>
    <name evidence="2" type="ORF">SANT12839_029290</name>
</gene>
<keyword evidence="1" id="KW-0472">Membrane</keyword>
<feature type="transmembrane region" description="Helical" evidence="1">
    <location>
        <begin position="46"/>
        <end position="66"/>
    </location>
</feature>
<organism evidence="2 3">
    <name type="scientific">Streptomyces antimycoticus</name>
    <dbReference type="NCBI Taxonomy" id="68175"/>
    <lineage>
        <taxon>Bacteria</taxon>
        <taxon>Bacillati</taxon>
        <taxon>Actinomycetota</taxon>
        <taxon>Actinomycetes</taxon>
        <taxon>Kitasatosporales</taxon>
        <taxon>Streptomycetaceae</taxon>
        <taxon>Streptomyces</taxon>
        <taxon>Streptomyces violaceusniger group</taxon>
    </lineage>
</organism>
<evidence type="ECO:0000256" key="1">
    <source>
        <dbReference type="SAM" id="Phobius"/>
    </source>
</evidence>
<accession>A0A4D4K6N8</accession>